<dbReference type="InterPro" id="IPR052020">
    <property type="entry name" value="Cyclic_di-GMP/3'3'-cGAMP_PDE"/>
</dbReference>
<evidence type="ECO:0000259" key="1">
    <source>
        <dbReference type="PROSITE" id="PS51832"/>
    </source>
</evidence>
<keyword evidence="3" id="KW-1185">Reference proteome</keyword>
<organism evidence="2 3">
    <name type="scientific">Moritella marina ATCC 15381</name>
    <dbReference type="NCBI Taxonomy" id="1202962"/>
    <lineage>
        <taxon>Bacteria</taxon>
        <taxon>Pseudomonadati</taxon>
        <taxon>Pseudomonadota</taxon>
        <taxon>Gammaproteobacteria</taxon>
        <taxon>Alteromonadales</taxon>
        <taxon>Moritellaceae</taxon>
        <taxon>Moritella</taxon>
    </lineage>
</organism>
<proteinExistence type="predicted"/>
<dbReference type="Gene3D" id="1.10.3210.10">
    <property type="entry name" value="Hypothetical protein af1432"/>
    <property type="match status" value="2"/>
</dbReference>
<dbReference type="CDD" id="cd00077">
    <property type="entry name" value="HDc"/>
    <property type="match status" value="2"/>
</dbReference>
<dbReference type="InterPro" id="IPR029151">
    <property type="entry name" value="Sensor-like_sf"/>
</dbReference>
<dbReference type="SUPFAM" id="SSF103190">
    <property type="entry name" value="Sensory domain-like"/>
    <property type="match status" value="1"/>
</dbReference>
<dbReference type="SMART" id="SM00471">
    <property type="entry name" value="HDc"/>
    <property type="match status" value="1"/>
</dbReference>
<dbReference type="AlphaFoldDB" id="A0A5J6WJC7"/>
<reference evidence="2 3" key="1">
    <citation type="submission" date="2019-09" db="EMBL/GenBank/DDBJ databases">
        <title>Hybrid Assembly of the complete Genome of the Deep-Sea Bacterium Moritella marina from long Nanopore and Illumina reads.</title>
        <authorList>
            <person name="Magin S."/>
            <person name="Georgoulis A."/>
            <person name="Papadimitriou K."/>
            <person name="Iliakis G."/>
            <person name="Vorgias C.E."/>
        </authorList>
    </citation>
    <scope>NUCLEOTIDE SEQUENCE [LARGE SCALE GENOMIC DNA]</scope>
    <source>
        <strain evidence="2 3">MP-1</strain>
    </source>
</reference>
<dbReference type="InterPro" id="IPR006674">
    <property type="entry name" value="HD_domain"/>
</dbReference>
<dbReference type="RefSeq" id="WP_019439796.1">
    <property type="nucleotide sequence ID" value="NZ_ALOE01000004.1"/>
</dbReference>
<evidence type="ECO:0000313" key="2">
    <source>
        <dbReference type="EMBL" id="QFI37368.1"/>
    </source>
</evidence>
<feature type="domain" description="HD-GYP" evidence="1">
    <location>
        <begin position="700"/>
        <end position="908"/>
    </location>
</feature>
<dbReference type="SUPFAM" id="SSF109604">
    <property type="entry name" value="HD-domain/PDEase-like"/>
    <property type="match status" value="2"/>
</dbReference>
<dbReference type="KEGG" id="mmaa:FR932_05755"/>
<dbReference type="CDD" id="cd18773">
    <property type="entry name" value="PDC1_HK_sensor"/>
    <property type="match status" value="1"/>
</dbReference>
<dbReference type="PROSITE" id="PS51832">
    <property type="entry name" value="HD_GYP"/>
    <property type="match status" value="1"/>
</dbReference>
<dbReference type="Gene3D" id="3.30.450.20">
    <property type="entry name" value="PAS domain"/>
    <property type="match status" value="2"/>
</dbReference>
<evidence type="ECO:0000313" key="3">
    <source>
        <dbReference type="Proteomes" id="UP000327424"/>
    </source>
</evidence>
<dbReference type="InterPro" id="IPR037522">
    <property type="entry name" value="HD_GYP_dom"/>
</dbReference>
<gene>
    <name evidence="2" type="ORF">FR932_05755</name>
</gene>
<accession>A0A5J6WJC7</accession>
<dbReference type="InterPro" id="IPR003607">
    <property type="entry name" value="HD/PDEase_dom"/>
</dbReference>
<dbReference type="Pfam" id="PF13487">
    <property type="entry name" value="HD_5"/>
    <property type="match status" value="1"/>
</dbReference>
<name>A0A5J6WJC7_MORMI</name>
<dbReference type="PANTHER" id="PTHR45228">
    <property type="entry name" value="CYCLIC DI-GMP PHOSPHODIESTERASE TM_0186-RELATED"/>
    <property type="match status" value="1"/>
</dbReference>
<dbReference type="Proteomes" id="UP000327424">
    <property type="component" value="Chromosome"/>
</dbReference>
<dbReference type="OrthoDB" id="9764808at2"/>
<dbReference type="GO" id="GO:0008081">
    <property type="term" value="F:phosphoric diester hydrolase activity"/>
    <property type="evidence" value="ECO:0007669"/>
    <property type="project" value="UniProtKB-ARBA"/>
</dbReference>
<dbReference type="EMBL" id="CP044399">
    <property type="protein sequence ID" value="QFI37368.1"/>
    <property type="molecule type" value="Genomic_DNA"/>
</dbReference>
<dbReference type="PANTHER" id="PTHR45228:SF5">
    <property type="entry name" value="CYCLIC DI-GMP PHOSPHODIESTERASE VC_1348-RELATED"/>
    <property type="match status" value="1"/>
</dbReference>
<protein>
    <submittedName>
        <fullName evidence="2">HD domain-containing protein</fullName>
    </submittedName>
</protein>
<sequence>MFSLATIVAGVSHLESEKALFSTENVKNFTRTLKVTIKQVSNPVVTLLDTQILSDLINSDRQDFQWLAAITTTLNKNPFITSLYSANEQGQSVYIYRVSTQMRNTYPDMPDNAAFSLSFNDIDGPQQRIILSNTLKVISSATYASSHYDPRTRAWFKNTRDDDKIFISDPYRFYPSGRLGFTFSRRTLDGKRVLAADFDSQSLTALLQHMQYSKNSLTYLLASTKEIIASNRVLTSFEKSGGFNLTAPDLNHALDNMGDFPIGVTTLKSLTLNKVLSRVMITPLDIGNGHKVYLINSLKEEEFLAKSSYLNSHFNMKNMLFLTLFFFIVSILSTRRIAKPLIYLNKSLINIQRFEYRRKEYKVSNIVEIDQLNDTMMLMESVLTDFFNHLYNVARSSKPEELSASIVDQTSAILSANSCQLFINNRVNREAFHLSANSSSLPEFDFPQLLQNNQAVLDENVHVLSEKEASIIFATGPCKRGFIIPLMNRKEQNVGALVIGFNGEISSCTHNRISLVRNFIGFNEIVLEHLEKEHEQQALFHSFVKMTAAALDKKSPYTGGHCQRVPKITELIANAADVDTDTFSNFSLTSKNKEELLVAAWLHDCGKVTTPDYVMDKATKLETVYDRIHEIRMRYEVLKRDADIVYWQSIAEGGDTADSLARCNALKDELNNEFAFVANCNTGYEFLVPEKIERLAEISLRTWTRTLPDDIGISQQALAKKAGRHASLPAVERVLVDNVEHLSEWEVEPTQNTQGKRHFKMAKPAYQFNRGELHNLGVQAGTLTAEERYNINDHIVQTYLMLDQIVYPEHLKNVPLIAGSHHEKMNGQGYPLKLKGEEIPIGGRMIAVADIFEALTASDRPYKEAKKLSQALKIMAFMVKDDHLDEAIFDLFLTHGIYQKYAVEYLKPEQLDTVDIVVLRAIYQKV</sequence>
<dbReference type="Pfam" id="PF01966">
    <property type="entry name" value="HD"/>
    <property type="match status" value="1"/>
</dbReference>